<dbReference type="PANTHER" id="PTHR12714">
    <property type="entry name" value="PROTEIN-S ISOPRENYLCYSTEINE O-METHYLTRANSFERASE"/>
    <property type="match status" value="1"/>
</dbReference>
<name>A0A2R5GLA1_9STRA</name>
<feature type="transmembrane region" description="Helical" evidence="10">
    <location>
        <begin position="93"/>
        <end position="112"/>
    </location>
</feature>
<evidence type="ECO:0000256" key="6">
    <source>
        <dbReference type="ARBA" id="ARBA00022691"/>
    </source>
</evidence>
<evidence type="ECO:0000256" key="7">
    <source>
        <dbReference type="ARBA" id="ARBA00022692"/>
    </source>
</evidence>
<dbReference type="GO" id="GO:0005789">
    <property type="term" value="C:endoplasmic reticulum membrane"/>
    <property type="evidence" value="ECO:0007669"/>
    <property type="project" value="UniProtKB-SubCell"/>
</dbReference>
<dbReference type="GO" id="GO:0032259">
    <property type="term" value="P:methylation"/>
    <property type="evidence" value="ECO:0007669"/>
    <property type="project" value="UniProtKB-KW"/>
</dbReference>
<feature type="transmembrane region" description="Helical" evidence="10">
    <location>
        <begin position="59"/>
        <end position="81"/>
    </location>
</feature>
<dbReference type="EMBL" id="BEYU01000077">
    <property type="protein sequence ID" value="GBG30518.1"/>
    <property type="molecule type" value="Genomic_DNA"/>
</dbReference>
<keyword evidence="6 10" id="KW-0949">S-adenosyl-L-methionine</keyword>
<dbReference type="InterPro" id="IPR025770">
    <property type="entry name" value="PPMT_MeTrfase"/>
</dbReference>
<evidence type="ECO:0000256" key="10">
    <source>
        <dbReference type="RuleBase" id="RU362022"/>
    </source>
</evidence>
<dbReference type="InterPro" id="IPR007269">
    <property type="entry name" value="ICMT_MeTrfase"/>
</dbReference>
<dbReference type="PROSITE" id="PS51564">
    <property type="entry name" value="SAM_ICMT"/>
    <property type="match status" value="1"/>
</dbReference>
<dbReference type="AlphaFoldDB" id="A0A2R5GLA1"/>
<evidence type="ECO:0000256" key="4">
    <source>
        <dbReference type="ARBA" id="ARBA00022603"/>
    </source>
</evidence>
<evidence type="ECO:0000256" key="9">
    <source>
        <dbReference type="ARBA" id="ARBA00023136"/>
    </source>
</evidence>
<dbReference type="InParanoid" id="A0A2R5GLA1"/>
<evidence type="ECO:0000256" key="5">
    <source>
        <dbReference type="ARBA" id="ARBA00022679"/>
    </source>
</evidence>
<evidence type="ECO:0000256" key="1">
    <source>
        <dbReference type="ARBA" id="ARBA00004141"/>
    </source>
</evidence>
<dbReference type="GO" id="GO:0004671">
    <property type="term" value="F:protein C-terminal S-isoprenylcysteine carboxyl O-methyltransferase activity"/>
    <property type="evidence" value="ECO:0007669"/>
    <property type="project" value="UniProtKB-EC"/>
</dbReference>
<organism evidence="11 12">
    <name type="scientific">Hondaea fermentalgiana</name>
    <dbReference type="NCBI Taxonomy" id="2315210"/>
    <lineage>
        <taxon>Eukaryota</taxon>
        <taxon>Sar</taxon>
        <taxon>Stramenopiles</taxon>
        <taxon>Bigyra</taxon>
        <taxon>Labyrinthulomycetes</taxon>
        <taxon>Thraustochytrida</taxon>
        <taxon>Thraustochytriidae</taxon>
        <taxon>Hondaea</taxon>
    </lineage>
</organism>
<evidence type="ECO:0000313" key="11">
    <source>
        <dbReference type="EMBL" id="GBG30518.1"/>
    </source>
</evidence>
<keyword evidence="4 10" id="KW-0489">Methyltransferase</keyword>
<keyword evidence="5 11" id="KW-0808">Transferase</keyword>
<reference evidence="11 12" key="1">
    <citation type="submission" date="2017-12" db="EMBL/GenBank/DDBJ databases">
        <title>Sequencing, de novo assembly and annotation of complete genome of a new Thraustochytrid species, strain FCC1311.</title>
        <authorList>
            <person name="Sedici K."/>
            <person name="Godart F."/>
            <person name="Aiese Cigliano R."/>
            <person name="Sanseverino W."/>
            <person name="Barakat M."/>
            <person name="Ortet P."/>
            <person name="Marechal E."/>
            <person name="Cagnac O."/>
            <person name="Amato A."/>
        </authorList>
    </citation>
    <scope>NUCLEOTIDE SEQUENCE [LARGE SCALE GENOMIC DNA]</scope>
</reference>
<dbReference type="Proteomes" id="UP000241890">
    <property type="component" value="Unassembled WGS sequence"/>
</dbReference>
<gene>
    <name evidence="11" type="ORF">FCC1311_067382</name>
</gene>
<keyword evidence="10" id="KW-0256">Endoplasmic reticulum</keyword>
<dbReference type="EC" id="2.1.1.100" evidence="3 10"/>
<comment type="catalytic activity">
    <reaction evidence="10">
        <text>[protein]-C-terminal S-[(2E,6E)-farnesyl]-L-cysteine + S-adenosyl-L-methionine = [protein]-C-terminal S-[(2E,6E)-farnesyl]-L-cysteine methyl ester + S-adenosyl-L-homocysteine</text>
        <dbReference type="Rhea" id="RHEA:21672"/>
        <dbReference type="Rhea" id="RHEA-COMP:12125"/>
        <dbReference type="Rhea" id="RHEA-COMP:12126"/>
        <dbReference type="ChEBI" id="CHEBI:57856"/>
        <dbReference type="ChEBI" id="CHEBI:59789"/>
        <dbReference type="ChEBI" id="CHEBI:90510"/>
        <dbReference type="ChEBI" id="CHEBI:90511"/>
        <dbReference type="EC" id="2.1.1.100"/>
    </reaction>
</comment>
<dbReference type="Gene3D" id="1.20.120.1630">
    <property type="match status" value="1"/>
</dbReference>
<dbReference type="OrthoDB" id="422086at2759"/>
<keyword evidence="8 10" id="KW-1133">Transmembrane helix</keyword>
<evidence type="ECO:0000313" key="12">
    <source>
        <dbReference type="Proteomes" id="UP000241890"/>
    </source>
</evidence>
<evidence type="ECO:0000256" key="8">
    <source>
        <dbReference type="ARBA" id="ARBA00022989"/>
    </source>
</evidence>
<evidence type="ECO:0000256" key="3">
    <source>
        <dbReference type="ARBA" id="ARBA00012151"/>
    </source>
</evidence>
<feature type="transmembrane region" description="Helical" evidence="10">
    <location>
        <begin position="158"/>
        <end position="177"/>
    </location>
</feature>
<comment type="subcellular location">
    <subcellularLocation>
        <location evidence="10">Endoplasmic reticulum membrane</location>
        <topology evidence="10">Multi-pass membrane protein</topology>
    </subcellularLocation>
    <subcellularLocation>
        <location evidence="1">Membrane</location>
        <topology evidence="1">Multi-pass membrane protein</topology>
    </subcellularLocation>
</comment>
<keyword evidence="9 10" id="KW-0472">Membrane</keyword>
<feature type="transmembrane region" description="Helical" evidence="10">
    <location>
        <begin position="132"/>
        <end position="151"/>
    </location>
</feature>
<sequence length="283" mass="31843">MKQVGKDGEVYDGVNVRMEIREGSLWPREEYMIMLDALFDKTEARSAMQFTNPVGLGRIAVTSFALGGLGAAHLVGLAWSFSYSSSGATLTRAWCAYFVALCFYHMSEFITTARYNAPIVAWESFLLNQSKAYQIALVASWVEFWLEVLVVPGLKSSALSQLIMFIGVVLVLVGQSFRTGAMVEAGSNFTHIIQTEKSSSHKLVTTGLYSIVRHPSYFGWFWWSIGTQLLMCNPICAAGYAYAAWMFFNTRIPFEEDRLIKFFPDEYPAYRRKTPIGIPFIEA</sequence>
<feature type="transmembrane region" description="Helical" evidence="10">
    <location>
        <begin position="220"/>
        <end position="248"/>
    </location>
</feature>
<protein>
    <recommendedName>
        <fullName evidence="3 10">Protein-S-isoprenylcysteine O-methyltransferase</fullName>
        <ecNumber evidence="3 10">2.1.1.100</ecNumber>
    </recommendedName>
</protein>
<comment type="caution">
    <text evidence="11">The sequence shown here is derived from an EMBL/GenBank/DDBJ whole genome shotgun (WGS) entry which is preliminary data.</text>
</comment>
<comment type="similarity">
    <text evidence="2 10">Belongs to the class VI-like SAM-binding methyltransferase superfamily. Isoprenylcysteine carboxyl methyltransferase family.</text>
</comment>
<dbReference type="PANTHER" id="PTHR12714:SF9">
    <property type="entry name" value="PROTEIN-S-ISOPRENYLCYSTEINE O-METHYLTRANSFERASE"/>
    <property type="match status" value="1"/>
</dbReference>
<keyword evidence="12" id="KW-1185">Reference proteome</keyword>
<dbReference type="Pfam" id="PF04140">
    <property type="entry name" value="ICMT"/>
    <property type="match status" value="1"/>
</dbReference>
<accession>A0A2R5GLA1</accession>
<proteinExistence type="inferred from homology"/>
<keyword evidence="7 10" id="KW-0812">Transmembrane</keyword>
<evidence type="ECO:0000256" key="2">
    <source>
        <dbReference type="ARBA" id="ARBA00009140"/>
    </source>
</evidence>